<evidence type="ECO:0000256" key="5">
    <source>
        <dbReference type="ARBA" id="ARBA00051722"/>
    </source>
</evidence>
<comment type="caution">
    <text evidence="7">The sequence shown here is derived from an EMBL/GenBank/DDBJ whole genome shotgun (WGS) entry which is preliminary data.</text>
</comment>
<dbReference type="Pfam" id="PF01451">
    <property type="entry name" value="LMWPc"/>
    <property type="match status" value="1"/>
</dbReference>
<dbReference type="PANTHER" id="PTHR11717">
    <property type="entry name" value="LOW MOLECULAR WEIGHT PROTEIN TYROSINE PHOSPHATASE"/>
    <property type="match status" value="1"/>
</dbReference>
<keyword evidence="4" id="KW-0904">Protein phosphatase</keyword>
<gene>
    <name evidence="7" type="ORF">J2S01_001946</name>
</gene>
<proteinExistence type="inferred from homology"/>
<evidence type="ECO:0000256" key="2">
    <source>
        <dbReference type="ARBA" id="ARBA00013064"/>
    </source>
</evidence>
<dbReference type="PANTHER" id="PTHR11717:SF7">
    <property type="entry name" value="LOW MOLECULAR WEIGHT PHOSPHOTYROSINE PROTEIN PHOSPHATASE"/>
    <property type="match status" value="1"/>
</dbReference>
<name>A0ABT9Y908_9FIRM</name>
<dbReference type="GO" id="GO:0004725">
    <property type="term" value="F:protein tyrosine phosphatase activity"/>
    <property type="evidence" value="ECO:0007669"/>
    <property type="project" value="UniProtKB-EC"/>
</dbReference>
<evidence type="ECO:0000256" key="4">
    <source>
        <dbReference type="ARBA" id="ARBA00022912"/>
    </source>
</evidence>
<evidence type="ECO:0000259" key="6">
    <source>
        <dbReference type="SMART" id="SM00226"/>
    </source>
</evidence>
<dbReference type="Proteomes" id="UP001239167">
    <property type="component" value="Unassembled WGS sequence"/>
</dbReference>
<organism evidence="7 8">
    <name type="scientific">Pectinatus haikarae</name>
    <dbReference type="NCBI Taxonomy" id="349096"/>
    <lineage>
        <taxon>Bacteria</taxon>
        <taxon>Bacillati</taxon>
        <taxon>Bacillota</taxon>
        <taxon>Negativicutes</taxon>
        <taxon>Selenomonadales</taxon>
        <taxon>Selenomonadaceae</taxon>
        <taxon>Pectinatus</taxon>
    </lineage>
</organism>
<evidence type="ECO:0000256" key="1">
    <source>
        <dbReference type="ARBA" id="ARBA00011063"/>
    </source>
</evidence>
<dbReference type="EMBL" id="JAUSUE010000013">
    <property type="protein sequence ID" value="MDQ0204221.1"/>
    <property type="molecule type" value="Genomic_DNA"/>
</dbReference>
<accession>A0ABT9Y908</accession>
<dbReference type="EC" id="3.1.3.48" evidence="2"/>
<dbReference type="PRINTS" id="PR00719">
    <property type="entry name" value="LMWPTPASE"/>
</dbReference>
<keyword evidence="8" id="KW-1185">Reference proteome</keyword>
<evidence type="ECO:0000313" key="7">
    <source>
        <dbReference type="EMBL" id="MDQ0204221.1"/>
    </source>
</evidence>
<comment type="catalytic activity">
    <reaction evidence="5">
        <text>O-phospho-L-tyrosyl-[protein] + H2O = L-tyrosyl-[protein] + phosphate</text>
        <dbReference type="Rhea" id="RHEA:10684"/>
        <dbReference type="Rhea" id="RHEA-COMP:10136"/>
        <dbReference type="Rhea" id="RHEA-COMP:20101"/>
        <dbReference type="ChEBI" id="CHEBI:15377"/>
        <dbReference type="ChEBI" id="CHEBI:43474"/>
        <dbReference type="ChEBI" id="CHEBI:46858"/>
        <dbReference type="ChEBI" id="CHEBI:61978"/>
        <dbReference type="EC" id="3.1.3.48"/>
    </reaction>
</comment>
<dbReference type="InterPro" id="IPR050438">
    <property type="entry name" value="LMW_PTPase"/>
</dbReference>
<evidence type="ECO:0000256" key="3">
    <source>
        <dbReference type="ARBA" id="ARBA00022801"/>
    </source>
</evidence>
<dbReference type="InterPro" id="IPR036196">
    <property type="entry name" value="Ptyr_pPase_sf"/>
</dbReference>
<reference evidence="7 8" key="1">
    <citation type="submission" date="2023-07" db="EMBL/GenBank/DDBJ databases">
        <title>Genomic Encyclopedia of Type Strains, Phase IV (KMG-IV): sequencing the most valuable type-strain genomes for metagenomic binning, comparative biology and taxonomic classification.</title>
        <authorList>
            <person name="Goeker M."/>
        </authorList>
    </citation>
    <scope>NUCLEOTIDE SEQUENCE [LARGE SCALE GENOMIC DNA]</scope>
    <source>
        <strain evidence="7 8">DSM 16980</strain>
    </source>
</reference>
<feature type="domain" description="Phosphotyrosine protein phosphatase I" evidence="6">
    <location>
        <begin position="2"/>
        <end position="147"/>
    </location>
</feature>
<dbReference type="RefSeq" id="WP_196605636.1">
    <property type="nucleotide sequence ID" value="NZ_CP116940.1"/>
</dbReference>
<protein>
    <recommendedName>
        <fullName evidence="2">protein-tyrosine-phosphatase</fullName>
        <ecNumber evidence="2">3.1.3.48</ecNumber>
    </recommendedName>
</protein>
<comment type="similarity">
    <text evidence="1">Belongs to the low molecular weight phosphotyrosine protein phosphatase family.</text>
</comment>
<dbReference type="CDD" id="cd16343">
    <property type="entry name" value="LMWPTP"/>
    <property type="match status" value="1"/>
</dbReference>
<dbReference type="Gene3D" id="3.40.50.2300">
    <property type="match status" value="1"/>
</dbReference>
<dbReference type="InterPro" id="IPR023485">
    <property type="entry name" value="Ptyr_pPase"/>
</dbReference>
<dbReference type="SUPFAM" id="SSF52788">
    <property type="entry name" value="Phosphotyrosine protein phosphatases I"/>
    <property type="match status" value="1"/>
</dbReference>
<keyword evidence="3 7" id="KW-0378">Hydrolase</keyword>
<dbReference type="SMART" id="SM00226">
    <property type="entry name" value="LMWPc"/>
    <property type="match status" value="1"/>
</dbReference>
<dbReference type="InterPro" id="IPR017867">
    <property type="entry name" value="Tyr_phospatase_low_mol_wt"/>
</dbReference>
<sequence length="160" mass="18623">MVKICFLCHGNICRSPMAEFVMKDLLRHRKQEGQFLITSASTSSEEIGRDMHPETKSKLRQKKIPYTVHRAIQFTQADYLKYDYILVMDRQNIRELQSIIEKDSARKIHLLLSFTDNVSEIADPWYTGDFDCTYDDIAKGCMAFLQYIIKDTKLTAKSSQ</sequence>
<evidence type="ECO:0000313" key="8">
    <source>
        <dbReference type="Proteomes" id="UP001239167"/>
    </source>
</evidence>